<evidence type="ECO:0000313" key="3">
    <source>
        <dbReference type="EMBL" id="KAA5612765.1"/>
    </source>
</evidence>
<keyword evidence="2" id="KW-0812">Transmembrane</keyword>
<proteinExistence type="predicted"/>
<dbReference type="EMBL" id="VWPK01000010">
    <property type="protein sequence ID" value="KAA5612765.1"/>
    <property type="molecule type" value="Genomic_DNA"/>
</dbReference>
<keyword evidence="2" id="KW-0472">Membrane</keyword>
<gene>
    <name evidence="3" type="ORF">F1189_08500</name>
</gene>
<organism evidence="3 4">
    <name type="scientific">Rhodovastum atsumiense</name>
    <dbReference type="NCBI Taxonomy" id="504468"/>
    <lineage>
        <taxon>Bacteria</taxon>
        <taxon>Pseudomonadati</taxon>
        <taxon>Pseudomonadota</taxon>
        <taxon>Alphaproteobacteria</taxon>
        <taxon>Acetobacterales</taxon>
        <taxon>Acetobacteraceae</taxon>
        <taxon>Rhodovastum</taxon>
    </lineage>
</organism>
<evidence type="ECO:0000313" key="4">
    <source>
        <dbReference type="Proteomes" id="UP000325255"/>
    </source>
</evidence>
<keyword evidence="4" id="KW-1185">Reference proteome</keyword>
<dbReference type="AlphaFoldDB" id="A0A5M6IZG0"/>
<feature type="transmembrane region" description="Helical" evidence="2">
    <location>
        <begin position="39"/>
        <end position="56"/>
    </location>
</feature>
<evidence type="ECO:0000256" key="1">
    <source>
        <dbReference type="SAM" id="MobiDB-lite"/>
    </source>
</evidence>
<dbReference type="PANTHER" id="PTHR34351:SF1">
    <property type="entry name" value="SLR1927 PROTEIN"/>
    <property type="match status" value="1"/>
</dbReference>
<feature type="transmembrane region" description="Helical" evidence="2">
    <location>
        <begin position="12"/>
        <end position="33"/>
    </location>
</feature>
<keyword evidence="2" id="KW-1133">Transmembrane helix</keyword>
<dbReference type="PANTHER" id="PTHR34351">
    <property type="entry name" value="SLR1927 PROTEIN-RELATED"/>
    <property type="match status" value="1"/>
</dbReference>
<dbReference type="OrthoDB" id="9776116at2"/>
<comment type="caution">
    <text evidence="3">The sequence shown here is derived from an EMBL/GenBank/DDBJ whole genome shotgun (WGS) entry which is preliminary data.</text>
</comment>
<name>A0A5M6IZG0_9PROT</name>
<protein>
    <submittedName>
        <fullName evidence="3">DUF58 domain-containing protein</fullName>
    </submittedName>
</protein>
<reference evidence="3 4" key="1">
    <citation type="submission" date="2019-09" db="EMBL/GenBank/DDBJ databases">
        <title>Genome sequence of Rhodovastum atsumiense, a diverse member of the Acetobacteraceae family of non-sulfur purple photosynthetic bacteria.</title>
        <authorList>
            <person name="Meyer T."/>
            <person name="Kyndt J."/>
        </authorList>
    </citation>
    <scope>NUCLEOTIDE SEQUENCE [LARGE SCALE GENOMIC DNA]</scope>
    <source>
        <strain evidence="3 4">DSM 21279</strain>
    </source>
</reference>
<accession>A0A5M6IZG0</accession>
<sequence length="300" mass="32066">MSRPPASARVRLRPTAGGIAFALLLPVCVLVAINAGSNAVFALAFLLAGVLATATWQSRTALAGLRVEAVPAAPTFAGGVVEYRLRLRPADDRALPAMRIIAEIDTPWHGRSAALLQAGETRLSCVAGQRGWLPPAPVFLVTLWPLGLMRARLRAGLLPAVLVYPRPAPPGQARPPRAQTARRSGDPDTLSTLRPYVPGDRPGQIAWKALARSETLLTRQFDGMTGQALLLEWDALAGDTETRLSWLTRQVLDCALRGESYGLRLPGTEVPPGSGPLHQQTCLRALALHQLEAVPPELPA</sequence>
<dbReference type="RefSeq" id="WP_150040298.1">
    <property type="nucleotide sequence ID" value="NZ_OW485601.1"/>
</dbReference>
<dbReference type="Proteomes" id="UP000325255">
    <property type="component" value="Unassembled WGS sequence"/>
</dbReference>
<evidence type="ECO:0000256" key="2">
    <source>
        <dbReference type="SAM" id="Phobius"/>
    </source>
</evidence>
<feature type="region of interest" description="Disordered" evidence="1">
    <location>
        <begin position="168"/>
        <end position="195"/>
    </location>
</feature>